<proteinExistence type="predicted"/>
<dbReference type="Proteomes" id="UP001177260">
    <property type="component" value="Unassembled WGS sequence"/>
</dbReference>
<evidence type="ECO:0000313" key="1">
    <source>
        <dbReference type="EMBL" id="KAK1143616.1"/>
    </source>
</evidence>
<reference evidence="1 2" key="1">
    <citation type="journal article" date="2023" name="ACS Omega">
        <title>Identification of the Neoaspergillic Acid Biosynthesis Gene Cluster by Establishing an In Vitro CRISPR-Ribonucleoprotein Genetic System in Aspergillus melleus.</title>
        <authorList>
            <person name="Yuan B."/>
            <person name="Grau M.F."/>
            <person name="Murata R.M."/>
            <person name="Torok T."/>
            <person name="Venkateswaran K."/>
            <person name="Stajich J.E."/>
            <person name="Wang C.C.C."/>
        </authorList>
    </citation>
    <scope>NUCLEOTIDE SEQUENCE [LARGE SCALE GENOMIC DNA]</scope>
    <source>
        <strain evidence="1 2">IMV 1140</strain>
    </source>
</reference>
<keyword evidence="2" id="KW-1185">Reference proteome</keyword>
<name>A0ACC3B014_9EURO</name>
<comment type="caution">
    <text evidence="1">The sequence shown here is derived from an EMBL/GenBank/DDBJ whole genome shotgun (WGS) entry which is preliminary data.</text>
</comment>
<gene>
    <name evidence="1" type="primary">FAP1_2</name>
    <name evidence="1" type="ORF">N8T08_006226</name>
</gene>
<evidence type="ECO:0000313" key="2">
    <source>
        <dbReference type="Proteomes" id="UP001177260"/>
    </source>
</evidence>
<dbReference type="EMBL" id="JAOPJF010000038">
    <property type="protein sequence ID" value="KAK1143616.1"/>
    <property type="molecule type" value="Genomic_DNA"/>
</dbReference>
<protein>
    <submittedName>
        <fullName evidence="1">FKBP12-associated protein</fullName>
    </submittedName>
</protein>
<accession>A0ACC3B014</accession>
<organism evidence="1 2">
    <name type="scientific">Aspergillus melleus</name>
    <dbReference type="NCBI Taxonomy" id="138277"/>
    <lineage>
        <taxon>Eukaryota</taxon>
        <taxon>Fungi</taxon>
        <taxon>Dikarya</taxon>
        <taxon>Ascomycota</taxon>
        <taxon>Pezizomycotina</taxon>
        <taxon>Eurotiomycetes</taxon>
        <taxon>Eurotiomycetidae</taxon>
        <taxon>Eurotiales</taxon>
        <taxon>Aspergillaceae</taxon>
        <taxon>Aspergillus</taxon>
        <taxon>Aspergillus subgen. Circumdati</taxon>
    </lineage>
</organism>
<sequence length="365" mass="39094">MTETISGAPATAAPENTTRSRGPRRGGRGRGNRSHRRPQNQAQAQNSTQNAESTNGAQPLAQPAQPVQPVQQTHQTQPNGDFTPNQPQDASRSRRGPRGGRRGGRGGNTQEETSRRAGRGRGADQMVSNTGRRFEGRLTKSERTSEDDGPDGGEDPKDLELRADAPVFVPGGQPNGNSVEGGQSNSTNAAGKGKGKAKAKAPQQPRPPKVTTKSVAPDIATRIHEDIAHNLYECPILLRAPGAVLGVTWRKKSFPQPILAGVRKMSTRAHFLASLHIRADKPVRGRAKVALIRAMRRVMLGLAPRVLPWVRLRIVSAAGIRLPSVARTPTTRMDGAAVRSAGTCYLVESIPALVRATKVFAARVK</sequence>